<dbReference type="Proteomes" id="UP000199074">
    <property type="component" value="Unassembled WGS sequence"/>
</dbReference>
<evidence type="ECO:0000313" key="3">
    <source>
        <dbReference type="Proteomes" id="UP000199074"/>
    </source>
</evidence>
<protein>
    <submittedName>
        <fullName evidence="2">Helix-turn-helix</fullName>
    </submittedName>
</protein>
<reference evidence="2 3" key="1">
    <citation type="submission" date="2016-10" db="EMBL/GenBank/DDBJ databases">
        <authorList>
            <person name="de Groot N.N."/>
        </authorList>
    </citation>
    <scope>NUCLEOTIDE SEQUENCE [LARGE SCALE GENOMIC DNA]</scope>
    <source>
        <strain evidence="2 3">IPL20</strain>
    </source>
</reference>
<dbReference type="OrthoDB" id="4419620at2"/>
<evidence type="ECO:0000313" key="2">
    <source>
        <dbReference type="EMBL" id="SFV32232.1"/>
    </source>
</evidence>
<accession>A0A1I7NC46</accession>
<keyword evidence="3" id="KW-1185">Reference proteome</keyword>
<dbReference type="Pfam" id="PF01381">
    <property type="entry name" value="HTH_3"/>
    <property type="match status" value="1"/>
</dbReference>
<dbReference type="GO" id="GO:0003677">
    <property type="term" value="F:DNA binding"/>
    <property type="evidence" value="ECO:0007669"/>
    <property type="project" value="InterPro"/>
</dbReference>
<dbReference type="CDD" id="cd00093">
    <property type="entry name" value="HTH_XRE"/>
    <property type="match status" value="1"/>
</dbReference>
<sequence length="85" mass="9183">MIAAQCRAARGLLDWSREELATQAQVAIRTIIDFERGARLPRQSTLEALALAFEEAGVEMIAANRKGAGVRLSHSALPIGHSDLD</sequence>
<dbReference type="Gene3D" id="1.10.260.40">
    <property type="entry name" value="lambda repressor-like DNA-binding domains"/>
    <property type="match status" value="1"/>
</dbReference>
<dbReference type="EMBL" id="FPCK01000001">
    <property type="protein sequence ID" value="SFV32232.1"/>
    <property type="molecule type" value="Genomic_DNA"/>
</dbReference>
<dbReference type="PROSITE" id="PS50943">
    <property type="entry name" value="HTH_CROC1"/>
    <property type="match status" value="1"/>
</dbReference>
<evidence type="ECO:0000259" key="1">
    <source>
        <dbReference type="PROSITE" id="PS50943"/>
    </source>
</evidence>
<dbReference type="AlphaFoldDB" id="A0A1I7NC46"/>
<dbReference type="STRING" id="429728.SAMN05216456_1579"/>
<dbReference type="SUPFAM" id="SSF47413">
    <property type="entry name" value="lambda repressor-like DNA-binding domains"/>
    <property type="match status" value="1"/>
</dbReference>
<feature type="domain" description="HTH cro/C1-type" evidence="1">
    <location>
        <begin position="7"/>
        <end position="60"/>
    </location>
</feature>
<gene>
    <name evidence="2" type="ORF">SAMN05216456_1579</name>
</gene>
<dbReference type="InterPro" id="IPR001387">
    <property type="entry name" value="Cro/C1-type_HTH"/>
</dbReference>
<proteinExistence type="predicted"/>
<dbReference type="SMART" id="SM00530">
    <property type="entry name" value="HTH_XRE"/>
    <property type="match status" value="1"/>
</dbReference>
<dbReference type="InterPro" id="IPR010982">
    <property type="entry name" value="Lambda_DNA-bd_dom_sf"/>
</dbReference>
<name>A0A1I7NC46_9HYPH</name>
<organism evidence="2 3">
    <name type="scientific">Devosia crocina</name>
    <dbReference type="NCBI Taxonomy" id="429728"/>
    <lineage>
        <taxon>Bacteria</taxon>
        <taxon>Pseudomonadati</taxon>
        <taxon>Pseudomonadota</taxon>
        <taxon>Alphaproteobacteria</taxon>
        <taxon>Hyphomicrobiales</taxon>
        <taxon>Devosiaceae</taxon>
        <taxon>Devosia</taxon>
    </lineage>
</organism>